<protein>
    <submittedName>
        <fullName evidence="1">Uncharacterized protein</fullName>
    </submittedName>
</protein>
<dbReference type="Proteomes" id="UP001151760">
    <property type="component" value="Unassembled WGS sequence"/>
</dbReference>
<organism evidence="1 2">
    <name type="scientific">Tanacetum coccineum</name>
    <dbReference type="NCBI Taxonomy" id="301880"/>
    <lineage>
        <taxon>Eukaryota</taxon>
        <taxon>Viridiplantae</taxon>
        <taxon>Streptophyta</taxon>
        <taxon>Embryophyta</taxon>
        <taxon>Tracheophyta</taxon>
        <taxon>Spermatophyta</taxon>
        <taxon>Magnoliopsida</taxon>
        <taxon>eudicotyledons</taxon>
        <taxon>Gunneridae</taxon>
        <taxon>Pentapetalae</taxon>
        <taxon>asterids</taxon>
        <taxon>campanulids</taxon>
        <taxon>Asterales</taxon>
        <taxon>Asteraceae</taxon>
        <taxon>Asteroideae</taxon>
        <taxon>Anthemideae</taxon>
        <taxon>Anthemidinae</taxon>
        <taxon>Tanacetum</taxon>
    </lineage>
</organism>
<reference evidence="1" key="2">
    <citation type="submission" date="2022-01" db="EMBL/GenBank/DDBJ databases">
        <authorList>
            <person name="Yamashiro T."/>
            <person name="Shiraishi A."/>
            <person name="Satake H."/>
            <person name="Nakayama K."/>
        </authorList>
    </citation>
    <scope>NUCLEOTIDE SEQUENCE</scope>
</reference>
<proteinExistence type="predicted"/>
<accession>A0ABQ4ZL75</accession>
<evidence type="ECO:0000313" key="1">
    <source>
        <dbReference type="EMBL" id="GJS90206.1"/>
    </source>
</evidence>
<comment type="caution">
    <text evidence="1">The sequence shown here is derived from an EMBL/GenBank/DDBJ whole genome shotgun (WGS) entry which is preliminary data.</text>
</comment>
<sequence>MTTLADKSLLSGGDNKLLMLEKHLYDSWKSIMELYMLNRPHGRMILASVEKGPLVWSTVTVDGVTRPKDYTELTPGETIQADCDIKAINIILQGLPTEIYALVSQHQYASPQYSINQSPTSQTITYPPINHQTAVQHNVYSPRASIPQNEYCPTVNQQSKFSQLDSGLTIPVFKRGDDPIDAINHVMSLLFVVVTSRFPTTNNQLRNSSNPRQQATINDGRVTVQPIQGRQIFYAAGTARTFTPAASGSNSGK</sequence>
<gene>
    <name evidence="1" type="ORF">Tco_0772842</name>
</gene>
<reference evidence="1" key="1">
    <citation type="journal article" date="2022" name="Int. J. Mol. Sci.">
        <title>Draft Genome of Tanacetum Coccineum: Genomic Comparison of Closely Related Tanacetum-Family Plants.</title>
        <authorList>
            <person name="Yamashiro T."/>
            <person name="Shiraishi A."/>
            <person name="Nakayama K."/>
            <person name="Satake H."/>
        </authorList>
    </citation>
    <scope>NUCLEOTIDE SEQUENCE</scope>
</reference>
<name>A0ABQ4ZL75_9ASTR</name>
<keyword evidence="2" id="KW-1185">Reference proteome</keyword>
<evidence type="ECO:0000313" key="2">
    <source>
        <dbReference type="Proteomes" id="UP001151760"/>
    </source>
</evidence>
<dbReference type="EMBL" id="BQNB010011410">
    <property type="protein sequence ID" value="GJS90206.1"/>
    <property type="molecule type" value="Genomic_DNA"/>
</dbReference>